<proteinExistence type="predicted"/>
<keyword evidence="3" id="KW-1185">Reference proteome</keyword>
<protein>
    <submittedName>
        <fullName evidence="2">Uncharacterized protein</fullName>
    </submittedName>
</protein>
<organism evidence="2 3">
    <name type="scientific">Melipona bicolor</name>
    <dbReference type="NCBI Taxonomy" id="60889"/>
    <lineage>
        <taxon>Eukaryota</taxon>
        <taxon>Metazoa</taxon>
        <taxon>Ecdysozoa</taxon>
        <taxon>Arthropoda</taxon>
        <taxon>Hexapoda</taxon>
        <taxon>Insecta</taxon>
        <taxon>Pterygota</taxon>
        <taxon>Neoptera</taxon>
        <taxon>Endopterygota</taxon>
        <taxon>Hymenoptera</taxon>
        <taxon>Apocrita</taxon>
        <taxon>Aculeata</taxon>
        <taxon>Apoidea</taxon>
        <taxon>Anthophila</taxon>
        <taxon>Apidae</taxon>
        <taxon>Melipona</taxon>
    </lineage>
</organism>
<feature type="region of interest" description="Disordered" evidence="1">
    <location>
        <begin position="1"/>
        <end position="43"/>
    </location>
</feature>
<evidence type="ECO:0000313" key="2">
    <source>
        <dbReference type="EMBL" id="KAK1129160.1"/>
    </source>
</evidence>
<sequence length="170" mass="19008">MQRATLQRRGDELRPSRTVSEPLAPTTKRANHGPPGRIRQPRRGPFVTVCYRTRVQHLDRFQVLPITISEYSSGFGESSKHMRQFLTFGAFRYNVPRTSGTLTRTIRRGRALGIPLFSNSCAVAGRTLAEARVGGFSKDKEDEVILVMEPVRVCSAAPHARDPPRECFGA</sequence>
<reference evidence="2" key="1">
    <citation type="submission" date="2021-10" db="EMBL/GenBank/DDBJ databases">
        <title>Melipona bicolor Genome sequencing and assembly.</title>
        <authorList>
            <person name="Araujo N.S."/>
            <person name="Arias M.C."/>
        </authorList>
    </citation>
    <scope>NUCLEOTIDE SEQUENCE</scope>
    <source>
        <strain evidence="2">USP_2M_L1-L4_2017</strain>
        <tissue evidence="2">Whole body</tissue>
    </source>
</reference>
<evidence type="ECO:0000256" key="1">
    <source>
        <dbReference type="SAM" id="MobiDB-lite"/>
    </source>
</evidence>
<name>A0AA40KQU1_9HYME</name>
<dbReference type="Proteomes" id="UP001177670">
    <property type="component" value="Unassembled WGS sequence"/>
</dbReference>
<dbReference type="EMBL" id="JAHYIQ010000009">
    <property type="protein sequence ID" value="KAK1129160.1"/>
    <property type="molecule type" value="Genomic_DNA"/>
</dbReference>
<dbReference type="AlphaFoldDB" id="A0AA40KQU1"/>
<evidence type="ECO:0000313" key="3">
    <source>
        <dbReference type="Proteomes" id="UP001177670"/>
    </source>
</evidence>
<gene>
    <name evidence="2" type="ORF">K0M31_020290</name>
</gene>
<comment type="caution">
    <text evidence="2">The sequence shown here is derived from an EMBL/GenBank/DDBJ whole genome shotgun (WGS) entry which is preliminary data.</text>
</comment>
<accession>A0AA40KQU1</accession>